<protein>
    <submittedName>
        <fullName evidence="2">DUF1801 domain-containing protein</fullName>
    </submittedName>
</protein>
<dbReference type="EMBL" id="VSIY01000003">
    <property type="protein sequence ID" value="TYB82845.1"/>
    <property type="molecule type" value="Genomic_DNA"/>
</dbReference>
<dbReference type="Pfam" id="PF08818">
    <property type="entry name" value="DUF1801"/>
    <property type="match status" value="1"/>
</dbReference>
<feature type="domain" description="YdhG-like" evidence="1">
    <location>
        <begin position="20"/>
        <end position="117"/>
    </location>
</feature>
<accession>A0A5D0RPN0</accession>
<name>A0A5D0RPN0_9RHOB</name>
<keyword evidence="3" id="KW-1185">Reference proteome</keyword>
<organism evidence="2 3">
    <name type="scientific">Maritimibacter fusiformis</name>
    <dbReference type="NCBI Taxonomy" id="2603819"/>
    <lineage>
        <taxon>Bacteria</taxon>
        <taxon>Pseudomonadati</taxon>
        <taxon>Pseudomonadota</taxon>
        <taxon>Alphaproteobacteria</taxon>
        <taxon>Rhodobacterales</taxon>
        <taxon>Roseobacteraceae</taxon>
        <taxon>Maritimibacter</taxon>
    </lineage>
</organism>
<sequence length="123" mass="13213">MSMPDPHTEYLARLPADQCAALTALSARIRTRLPRAEACISYAMPAFRVTSSTGKPAIAAGFAAFTRHLGFYPFSGSIVPQLAPRLAKAGFKTSKSGVTFTPGHPLPDWALDDLIRLRLAEIG</sequence>
<reference evidence="2 3" key="1">
    <citation type="submission" date="2019-08" db="EMBL/GenBank/DDBJ databases">
        <title>Identification of a novel species of the genus Boseongicola.</title>
        <authorList>
            <person name="Zhang X.-Q."/>
        </authorList>
    </citation>
    <scope>NUCLEOTIDE SEQUENCE [LARGE SCALE GENOMIC DNA]</scope>
    <source>
        <strain evidence="2 3">HY14</strain>
    </source>
</reference>
<gene>
    <name evidence="2" type="ORF">FVF75_01260</name>
</gene>
<comment type="caution">
    <text evidence="2">The sequence shown here is derived from an EMBL/GenBank/DDBJ whole genome shotgun (WGS) entry which is preliminary data.</text>
</comment>
<evidence type="ECO:0000259" key="1">
    <source>
        <dbReference type="Pfam" id="PF08818"/>
    </source>
</evidence>
<dbReference type="RefSeq" id="WP_148375936.1">
    <property type="nucleotide sequence ID" value="NZ_VSIY01000003.1"/>
</dbReference>
<proteinExistence type="predicted"/>
<dbReference type="Proteomes" id="UP000322080">
    <property type="component" value="Unassembled WGS sequence"/>
</dbReference>
<dbReference type="Gene3D" id="3.90.1150.200">
    <property type="match status" value="1"/>
</dbReference>
<dbReference type="InterPro" id="IPR014922">
    <property type="entry name" value="YdhG-like"/>
</dbReference>
<evidence type="ECO:0000313" key="2">
    <source>
        <dbReference type="EMBL" id="TYB82845.1"/>
    </source>
</evidence>
<evidence type="ECO:0000313" key="3">
    <source>
        <dbReference type="Proteomes" id="UP000322080"/>
    </source>
</evidence>
<dbReference type="SUPFAM" id="SSF159888">
    <property type="entry name" value="YdhG-like"/>
    <property type="match status" value="1"/>
</dbReference>
<dbReference type="AlphaFoldDB" id="A0A5D0RPN0"/>